<dbReference type="KEGG" id="btab:109038125"/>
<dbReference type="InterPro" id="IPR039048">
    <property type="entry name" value="Trub2"/>
</dbReference>
<evidence type="ECO:0000313" key="4">
    <source>
        <dbReference type="Proteomes" id="UP001152759"/>
    </source>
</evidence>
<feature type="domain" description="Pseudouridine synthase II N-terminal" evidence="2">
    <location>
        <begin position="106"/>
        <end position="237"/>
    </location>
</feature>
<dbReference type="PANTHER" id="PTHR13195:SF0">
    <property type="entry name" value="PSEUDOURIDYLATE SYNTHASE TRUB2, MITOCHONDRIAL"/>
    <property type="match status" value="1"/>
</dbReference>
<dbReference type="EMBL" id="OU963868">
    <property type="protein sequence ID" value="CAH0393216.1"/>
    <property type="molecule type" value="Genomic_DNA"/>
</dbReference>
<dbReference type="Pfam" id="PF01509">
    <property type="entry name" value="TruB_N"/>
    <property type="match status" value="1"/>
</dbReference>
<organism evidence="3 4">
    <name type="scientific">Bemisia tabaci</name>
    <name type="common">Sweetpotato whitefly</name>
    <name type="synonym">Aleurodes tabaci</name>
    <dbReference type="NCBI Taxonomy" id="7038"/>
    <lineage>
        <taxon>Eukaryota</taxon>
        <taxon>Metazoa</taxon>
        <taxon>Ecdysozoa</taxon>
        <taxon>Arthropoda</taxon>
        <taxon>Hexapoda</taxon>
        <taxon>Insecta</taxon>
        <taxon>Pterygota</taxon>
        <taxon>Neoptera</taxon>
        <taxon>Paraneoptera</taxon>
        <taxon>Hemiptera</taxon>
        <taxon>Sternorrhyncha</taxon>
        <taxon>Aleyrodoidea</taxon>
        <taxon>Aleyrodidae</taxon>
        <taxon>Aleyrodinae</taxon>
        <taxon>Bemisia</taxon>
    </lineage>
</organism>
<dbReference type="GO" id="GO:0001522">
    <property type="term" value="P:pseudouridine synthesis"/>
    <property type="evidence" value="ECO:0007669"/>
    <property type="project" value="InterPro"/>
</dbReference>
<dbReference type="PANTHER" id="PTHR13195">
    <property type="entry name" value="PSEUDOURIDINE SYNTHASE-RELATED"/>
    <property type="match status" value="1"/>
</dbReference>
<evidence type="ECO:0000259" key="2">
    <source>
        <dbReference type="Pfam" id="PF01509"/>
    </source>
</evidence>
<evidence type="ECO:0000256" key="1">
    <source>
        <dbReference type="ARBA" id="ARBA00008999"/>
    </source>
</evidence>
<proteinExistence type="inferred from homology"/>
<dbReference type="Proteomes" id="UP001152759">
    <property type="component" value="Chromosome 7"/>
</dbReference>
<sequence>MTNVTRIITSQAPVVWKNLNGLICVHKPSERSVKSVRKIIAERICNELNELEVRPPTTHVSIVGDTTKELDVQVKPSFADHPAVVGPRYIPEELYISTGNFLGYHTSGVLVLGLQNLGAKKAKFLRNSSLLRTYQLKGKLGVATANFFMDGKVLFRGRYDYITRDAVDKVAATMEALHRKVIFDLCSVDPRSQTAYDWASQGLLRPFKTKSPVIYGIKCVDYSPPEFTVEVQCTNETEEFLIELISKLAAKLRTAAACVQIKCIRFSHFDIDDALLKKHWSLQHFLDSVLDGDTKYQKIRDTISPTLVNFQSEETST</sequence>
<gene>
    <name evidence="3" type="ORF">BEMITA_LOCUS11641</name>
</gene>
<dbReference type="SUPFAM" id="SSF55120">
    <property type="entry name" value="Pseudouridine synthase"/>
    <property type="match status" value="1"/>
</dbReference>
<evidence type="ECO:0000313" key="3">
    <source>
        <dbReference type="EMBL" id="CAH0393216.1"/>
    </source>
</evidence>
<dbReference type="InterPro" id="IPR002501">
    <property type="entry name" value="PsdUridine_synth_N"/>
</dbReference>
<dbReference type="AlphaFoldDB" id="A0A9P0AK17"/>
<reference evidence="3" key="1">
    <citation type="submission" date="2021-12" db="EMBL/GenBank/DDBJ databases">
        <authorList>
            <person name="King R."/>
        </authorList>
    </citation>
    <scope>NUCLEOTIDE SEQUENCE</scope>
</reference>
<name>A0A9P0AK17_BEMTA</name>
<protein>
    <recommendedName>
        <fullName evidence="2">Pseudouridine synthase II N-terminal domain-containing protein</fullName>
    </recommendedName>
</protein>
<dbReference type="GO" id="GO:0009982">
    <property type="term" value="F:pseudouridine synthase activity"/>
    <property type="evidence" value="ECO:0007669"/>
    <property type="project" value="InterPro"/>
</dbReference>
<comment type="similarity">
    <text evidence="1">Belongs to the pseudouridine synthase TruB family.</text>
</comment>
<dbReference type="GO" id="GO:0006396">
    <property type="term" value="P:RNA processing"/>
    <property type="evidence" value="ECO:0007669"/>
    <property type="project" value="InterPro"/>
</dbReference>
<dbReference type="GO" id="GO:0003723">
    <property type="term" value="F:RNA binding"/>
    <property type="evidence" value="ECO:0007669"/>
    <property type="project" value="InterPro"/>
</dbReference>
<dbReference type="Gene3D" id="3.30.2350.10">
    <property type="entry name" value="Pseudouridine synthase"/>
    <property type="match status" value="1"/>
</dbReference>
<dbReference type="InterPro" id="IPR020103">
    <property type="entry name" value="PsdUridine_synth_cat_dom_sf"/>
</dbReference>
<keyword evidence="4" id="KW-1185">Reference proteome</keyword>
<accession>A0A9P0AK17</accession>